<dbReference type="AlphaFoldDB" id="A0A4Z0C4K0"/>
<dbReference type="InterPro" id="IPR050682">
    <property type="entry name" value="ModA/WtpA"/>
</dbReference>
<reference evidence="1 2" key="1">
    <citation type="submission" date="2019-03" db="EMBL/GenBank/DDBJ databases">
        <title>Ramlibacter henchirensis DSM 14656, whole genome shotgun sequence.</title>
        <authorList>
            <person name="Zhang X."/>
            <person name="Feng G."/>
            <person name="Zhu H."/>
        </authorList>
    </citation>
    <scope>NUCLEOTIDE SEQUENCE [LARGE SCALE GENOMIC DNA]</scope>
    <source>
        <strain evidence="1 2">DSM 14656</strain>
    </source>
</reference>
<evidence type="ECO:0000313" key="2">
    <source>
        <dbReference type="Proteomes" id="UP000298180"/>
    </source>
</evidence>
<dbReference type="PANTHER" id="PTHR30632:SF11">
    <property type="entry name" value="BLR4797 PROTEIN"/>
    <property type="match status" value="1"/>
</dbReference>
<dbReference type="GO" id="GO:0015689">
    <property type="term" value="P:molybdate ion transport"/>
    <property type="evidence" value="ECO:0007669"/>
    <property type="project" value="TreeGrafter"/>
</dbReference>
<accession>A0A4Z0C4K0</accession>
<dbReference type="RefSeq" id="WP_135262612.1">
    <property type="nucleotide sequence ID" value="NZ_SMLM01000001.1"/>
</dbReference>
<dbReference type="PANTHER" id="PTHR30632">
    <property type="entry name" value="MOLYBDATE-BINDING PERIPLASMIC PROTEIN"/>
    <property type="match status" value="1"/>
</dbReference>
<organism evidence="1 2">
    <name type="scientific">Ramlibacter henchirensis</name>
    <dbReference type="NCBI Taxonomy" id="204072"/>
    <lineage>
        <taxon>Bacteria</taxon>
        <taxon>Pseudomonadati</taxon>
        <taxon>Pseudomonadota</taxon>
        <taxon>Betaproteobacteria</taxon>
        <taxon>Burkholderiales</taxon>
        <taxon>Comamonadaceae</taxon>
        <taxon>Ramlibacter</taxon>
    </lineage>
</organism>
<dbReference type="Pfam" id="PF13531">
    <property type="entry name" value="SBP_bac_11"/>
    <property type="match status" value="1"/>
</dbReference>
<dbReference type="OrthoDB" id="8902433at2"/>
<name>A0A4Z0C4K0_9BURK</name>
<comment type="caution">
    <text evidence="1">The sequence shown here is derived from an EMBL/GenBank/DDBJ whole genome shotgun (WGS) entry which is preliminary data.</text>
</comment>
<dbReference type="SUPFAM" id="SSF53850">
    <property type="entry name" value="Periplasmic binding protein-like II"/>
    <property type="match status" value="1"/>
</dbReference>
<evidence type="ECO:0000313" key="1">
    <source>
        <dbReference type="EMBL" id="TFZ06526.1"/>
    </source>
</evidence>
<dbReference type="Gene3D" id="3.40.190.10">
    <property type="entry name" value="Periplasmic binding protein-like II"/>
    <property type="match status" value="2"/>
</dbReference>
<gene>
    <name evidence="1" type="ORF">EZ313_07795</name>
</gene>
<sequence length="233" mass="24031">MPQPVNLLSGGAAQGLVDGLQQALAERGIRVAGNFGAVGAMRDRLLAGDPCDLVILTQALIAELEQQGHVRPGTARPLGRVRTGIAVKAGAPMPKVADAEALKQLLQNAGGVYFPDPQKATAGIHFMKVLRSLDLDETLKDRMRTFPNGATAMRALAGAPEPDAVGCTQVTEILYTPGVQLAGGLPSGFELATVYTAAVCTRAKSPEAAAAVAALLSSPATAELRRTGGFDPL</sequence>
<dbReference type="GO" id="GO:0030973">
    <property type="term" value="F:molybdate ion binding"/>
    <property type="evidence" value="ECO:0007669"/>
    <property type="project" value="TreeGrafter"/>
</dbReference>
<keyword evidence="2" id="KW-1185">Reference proteome</keyword>
<dbReference type="Proteomes" id="UP000298180">
    <property type="component" value="Unassembled WGS sequence"/>
</dbReference>
<protein>
    <submittedName>
        <fullName evidence="1">ABC transporter substrate-binding protein</fullName>
    </submittedName>
</protein>
<proteinExistence type="predicted"/>
<dbReference type="EMBL" id="SMLM01000001">
    <property type="protein sequence ID" value="TFZ06526.1"/>
    <property type="molecule type" value="Genomic_DNA"/>
</dbReference>